<reference evidence="2 3" key="1">
    <citation type="journal article" date="2019" name="Int. J. Syst. Evol. Microbiol.">
        <title>The Global Catalogue of Microorganisms (GCM) 10K type strain sequencing project: providing services to taxonomists for standard genome sequencing and annotation.</title>
        <authorList>
            <consortium name="The Broad Institute Genomics Platform"/>
            <consortium name="The Broad Institute Genome Sequencing Center for Infectious Disease"/>
            <person name="Wu L."/>
            <person name="Ma J."/>
        </authorList>
    </citation>
    <scope>NUCLEOTIDE SEQUENCE [LARGE SCALE GENOMIC DNA]</scope>
    <source>
        <strain evidence="2 3">JCM 14718</strain>
    </source>
</reference>
<keyword evidence="3" id="KW-1185">Reference proteome</keyword>
<feature type="compositionally biased region" description="Low complexity" evidence="1">
    <location>
        <begin position="248"/>
        <end position="258"/>
    </location>
</feature>
<gene>
    <name evidence="2" type="ORF">GCM10009765_53670</name>
</gene>
<accession>A0ABN2I2J4</accession>
<organism evidence="2 3">
    <name type="scientific">Fodinicola feengrottensis</name>
    <dbReference type="NCBI Taxonomy" id="435914"/>
    <lineage>
        <taxon>Bacteria</taxon>
        <taxon>Bacillati</taxon>
        <taxon>Actinomycetota</taxon>
        <taxon>Actinomycetes</taxon>
        <taxon>Mycobacteriales</taxon>
        <taxon>Fodinicola</taxon>
    </lineage>
</organism>
<evidence type="ECO:0008006" key="4">
    <source>
        <dbReference type="Google" id="ProtNLM"/>
    </source>
</evidence>
<name>A0ABN2I2J4_9ACTN</name>
<comment type="caution">
    <text evidence="2">The sequence shown here is derived from an EMBL/GenBank/DDBJ whole genome shotgun (WGS) entry which is preliminary data.</text>
</comment>
<feature type="compositionally biased region" description="Basic and acidic residues" evidence="1">
    <location>
        <begin position="259"/>
        <end position="276"/>
    </location>
</feature>
<evidence type="ECO:0000313" key="3">
    <source>
        <dbReference type="Proteomes" id="UP001500618"/>
    </source>
</evidence>
<dbReference type="EMBL" id="BAAANY010000020">
    <property type="protein sequence ID" value="GAA1697565.1"/>
    <property type="molecule type" value="Genomic_DNA"/>
</dbReference>
<protein>
    <recommendedName>
        <fullName evidence="4">Transposase</fullName>
    </recommendedName>
</protein>
<feature type="region of interest" description="Disordered" evidence="1">
    <location>
        <begin position="168"/>
        <end position="210"/>
    </location>
</feature>
<feature type="region of interest" description="Disordered" evidence="1">
    <location>
        <begin position="248"/>
        <end position="276"/>
    </location>
</feature>
<proteinExistence type="predicted"/>
<evidence type="ECO:0000256" key="1">
    <source>
        <dbReference type="SAM" id="MobiDB-lite"/>
    </source>
</evidence>
<evidence type="ECO:0000313" key="2">
    <source>
        <dbReference type="EMBL" id="GAA1697565.1"/>
    </source>
</evidence>
<dbReference type="RefSeq" id="WP_163569305.1">
    <property type="nucleotide sequence ID" value="NZ_BAAANY010000020.1"/>
</dbReference>
<dbReference type="Proteomes" id="UP001500618">
    <property type="component" value="Unassembled WGS sequence"/>
</dbReference>
<feature type="compositionally biased region" description="Low complexity" evidence="1">
    <location>
        <begin position="168"/>
        <end position="181"/>
    </location>
</feature>
<sequence length="291" mass="31063">MDVDGTIDELYALPREDFIAARAAKVKQARTQGDELGAKRLSRLRKPSVAAWLANQLAREHPAEIGELLELGGHLRRAHARLDGRQLQQLSKDRQRQVQGLRKLGQALAGTSGQPASEATLRQLEESLVAALADPEAAEALRAGRLESAGAGQTEWPASLVALAPLAAEKAPATEKPPTTLRPAAERRKPADGPSQQQRERLATAQKAAEHASTAVDVARIAADEAVQGAEEAAADVDRLRQELQAAREAQAQAAQDADTARRSLRQAERADQAADRELRAAELAVRASGG</sequence>